<keyword evidence="1" id="KW-0812">Transmembrane</keyword>
<name>A0A2U2HK33_9BURK</name>
<organism evidence="3 4">
    <name type="scientific">Massilia glaciei</name>
    <dbReference type="NCBI Taxonomy" id="1524097"/>
    <lineage>
        <taxon>Bacteria</taxon>
        <taxon>Pseudomonadati</taxon>
        <taxon>Pseudomonadota</taxon>
        <taxon>Betaproteobacteria</taxon>
        <taxon>Burkholderiales</taxon>
        <taxon>Oxalobacteraceae</taxon>
        <taxon>Telluria group</taxon>
        <taxon>Massilia</taxon>
    </lineage>
</organism>
<feature type="domain" description="Fatty acid desaturase" evidence="2">
    <location>
        <begin position="53"/>
        <end position="266"/>
    </location>
</feature>
<comment type="caution">
    <text evidence="3">The sequence shown here is derived from an EMBL/GenBank/DDBJ whole genome shotgun (WGS) entry which is preliminary data.</text>
</comment>
<feature type="transmembrane region" description="Helical" evidence="1">
    <location>
        <begin position="33"/>
        <end position="56"/>
    </location>
</feature>
<keyword evidence="1" id="KW-1133">Transmembrane helix</keyword>
<dbReference type="OrthoDB" id="9800167at2"/>
<dbReference type="InterPro" id="IPR005804">
    <property type="entry name" value="FA_desaturase_dom"/>
</dbReference>
<dbReference type="GO" id="GO:0006629">
    <property type="term" value="P:lipid metabolic process"/>
    <property type="evidence" value="ECO:0007669"/>
    <property type="project" value="InterPro"/>
</dbReference>
<dbReference type="EMBL" id="PXWF02000223">
    <property type="protein sequence ID" value="PWF47860.1"/>
    <property type="molecule type" value="Genomic_DNA"/>
</dbReference>
<keyword evidence="1" id="KW-0472">Membrane</keyword>
<feature type="transmembrane region" description="Helical" evidence="1">
    <location>
        <begin position="188"/>
        <end position="207"/>
    </location>
</feature>
<dbReference type="RefSeq" id="WP_106757891.1">
    <property type="nucleotide sequence ID" value="NZ_PXWF02000223.1"/>
</dbReference>
<accession>A0A2U2HK33</accession>
<evidence type="ECO:0000259" key="2">
    <source>
        <dbReference type="Pfam" id="PF00487"/>
    </source>
</evidence>
<feature type="transmembrane region" description="Helical" evidence="1">
    <location>
        <begin position="161"/>
        <end position="182"/>
    </location>
</feature>
<gene>
    <name evidence="3" type="ORF">C7C56_013425</name>
</gene>
<evidence type="ECO:0000256" key="1">
    <source>
        <dbReference type="SAM" id="Phobius"/>
    </source>
</evidence>
<reference evidence="3 4" key="1">
    <citation type="submission" date="2018-04" db="EMBL/GenBank/DDBJ databases">
        <title>Massilia violaceinigra sp. nov., a novel purple-pigmented bacterium isolated from Tianshan glacier, Xinjiang, China.</title>
        <authorList>
            <person name="Wang H."/>
        </authorList>
    </citation>
    <scope>NUCLEOTIDE SEQUENCE [LARGE SCALE GENOMIC DNA]</scope>
    <source>
        <strain evidence="3 4">B448-2</strain>
    </source>
</reference>
<evidence type="ECO:0000313" key="4">
    <source>
        <dbReference type="Proteomes" id="UP000241421"/>
    </source>
</evidence>
<evidence type="ECO:0000313" key="3">
    <source>
        <dbReference type="EMBL" id="PWF47860.1"/>
    </source>
</evidence>
<keyword evidence="4" id="KW-1185">Reference proteome</keyword>
<dbReference type="Proteomes" id="UP000241421">
    <property type="component" value="Unassembled WGS sequence"/>
</dbReference>
<sequence length="274" mass="30592">MLTTAANRRNAGLPNLKALGHDLLLATTFQRTLWPMLPLMTLAAFAGAFTLDWYLLLPPIMIAHFLVSVTFTHDVVHGAAGVNRRHADWILFGMSLVLIESGHAFRHTHLHHHSHCLDDDDFEGAPARMTLGEALLAGPFYLPRLWLEAIRTTKHARERRWMMAELGAALALIAAAVALLQWSGAPLAYFGLIWGGSFLYPLTTAWLPHYKPTDAVLGQARTLRGKLVPALLCNLSYHLEHHLYPQVPSFNLPTLAGRLDPYFAERSYHPVAVY</sequence>
<dbReference type="AlphaFoldDB" id="A0A2U2HK33"/>
<dbReference type="Pfam" id="PF00487">
    <property type="entry name" value="FA_desaturase"/>
    <property type="match status" value="1"/>
</dbReference>
<protein>
    <submittedName>
        <fullName evidence="3">Fatty acid desaturase</fullName>
    </submittedName>
</protein>
<proteinExistence type="predicted"/>